<proteinExistence type="predicted"/>
<reference evidence="1 2" key="1">
    <citation type="submission" date="2022-11" db="EMBL/GenBank/DDBJ databases">
        <title>Taxonomy of Curtobacterium flaccumfaciens.</title>
        <authorList>
            <person name="Osdaghi E."/>
            <person name="Taghavi S.M."/>
            <person name="Hamidizade M."/>
            <person name="Abachi H."/>
            <person name="Fazliarab A."/>
            <person name="Baeyen S."/>
            <person name="Portier P."/>
            <person name="Van Vaerenbergh J."/>
            <person name="Jacques M.-A."/>
        </authorList>
    </citation>
    <scope>NUCLEOTIDE SEQUENCE [LARGE SCALE GENOMIC DNA]</scope>
    <source>
        <strain evidence="1 2">LMG 3715</strain>
    </source>
</reference>
<protein>
    <recommendedName>
        <fullName evidence="3">DUF222 domain-containing protein</fullName>
    </recommendedName>
</protein>
<name>A0ABT3S5L4_9MICO</name>
<evidence type="ECO:0008006" key="3">
    <source>
        <dbReference type="Google" id="ProtNLM"/>
    </source>
</evidence>
<evidence type="ECO:0000313" key="1">
    <source>
        <dbReference type="EMBL" id="MCX2850123.1"/>
    </source>
</evidence>
<dbReference type="EMBL" id="JAPJDE010000006">
    <property type="protein sequence ID" value="MCX2850123.1"/>
    <property type="molecule type" value="Genomic_DNA"/>
</dbReference>
<sequence length="224" mass="23833">MSTKALRSGPETDKFADLVGCWADLRLATELLNGARDVNPEAENASTIASGLGEAAVMSYARCFSKGRRAHLTERVVPEDARPVHRIVLALRDKYTGHSVNAMSQAVVTGQADNWPDPASIRGLAFRALIQRSLVIDMFLLVATVRDSLADEIEAARHKVLLAHADLSTAGLLRLGDVRVVSAPAPGFDFVGARRSGQSSGEIRIPLVGDPATGSEPVATLTIV</sequence>
<dbReference type="RefSeq" id="WP_214519482.1">
    <property type="nucleotide sequence ID" value="NZ_CP104934.1"/>
</dbReference>
<dbReference type="Proteomes" id="UP001207276">
    <property type="component" value="Unassembled WGS sequence"/>
</dbReference>
<accession>A0ABT3S5L4</accession>
<organism evidence="1 2">
    <name type="scientific">Curtobacterium poinsettiae</name>
    <dbReference type="NCBI Taxonomy" id="159612"/>
    <lineage>
        <taxon>Bacteria</taxon>
        <taxon>Bacillati</taxon>
        <taxon>Actinomycetota</taxon>
        <taxon>Actinomycetes</taxon>
        <taxon>Micrococcales</taxon>
        <taxon>Microbacteriaceae</taxon>
        <taxon>Curtobacterium</taxon>
    </lineage>
</organism>
<comment type="caution">
    <text evidence="1">The sequence shown here is derived from an EMBL/GenBank/DDBJ whole genome shotgun (WGS) entry which is preliminary data.</text>
</comment>
<keyword evidence="2" id="KW-1185">Reference proteome</keyword>
<evidence type="ECO:0000313" key="2">
    <source>
        <dbReference type="Proteomes" id="UP001207276"/>
    </source>
</evidence>
<gene>
    <name evidence="1" type="ORF">ORG12_15695</name>
</gene>